<accession>A0ABN0G578</accession>
<dbReference type="Pfam" id="PF06527">
    <property type="entry name" value="TniQ"/>
    <property type="match status" value="1"/>
</dbReference>
<feature type="domain" description="TniQ" evidence="2">
    <location>
        <begin position="13"/>
        <end position="164"/>
    </location>
</feature>
<name>A0ABN0G578_9BURK</name>
<reference evidence="5" key="1">
    <citation type="journal article" date="2012" name="J. Bacteriol.">
        <title>Revised Genome Sequence of Burkholderia thailandensis MSMB43 with Improved Annotation.</title>
        <authorList>
            <person name="Zhuo Y."/>
            <person name="Liu L."/>
            <person name="Wang Q."/>
            <person name="Liu X."/>
            <person name="Ren B."/>
            <person name="Liu M."/>
            <person name="Ni P."/>
            <person name="Cheng Y.Q."/>
            <person name="Zhang L."/>
        </authorList>
    </citation>
    <scope>NUCLEOTIDE SEQUENCE [LARGE SCALE GENOMIC DNA]</scope>
    <source>
        <strain evidence="5">MSMB43</strain>
    </source>
</reference>
<evidence type="ECO:0000259" key="2">
    <source>
        <dbReference type="Pfam" id="PF06527"/>
    </source>
</evidence>
<evidence type="ECO:0000313" key="5">
    <source>
        <dbReference type="Proteomes" id="UP000004682"/>
    </source>
</evidence>
<dbReference type="InterPro" id="IPR009492">
    <property type="entry name" value="TniQ"/>
</dbReference>
<gene>
    <name evidence="4" type="ORF">A33K_15292</name>
</gene>
<evidence type="ECO:0008006" key="6">
    <source>
        <dbReference type="Google" id="ProtNLM"/>
    </source>
</evidence>
<evidence type="ECO:0000259" key="3">
    <source>
        <dbReference type="Pfam" id="PF15978"/>
    </source>
</evidence>
<dbReference type="Proteomes" id="UP000004682">
    <property type="component" value="Unassembled WGS sequence"/>
</dbReference>
<sequence>MEAEGRMAIALRRPYADELLGTLIVEYLADEKVAHRKRFLRSLLGCQVTSLVAMPGGLQRLSDQTSDYWSMTATEIAQKLTLMPYYVASSSPRISLNVLTTMTQYSGRIRNRSGLGFGRYSTPETLRYCRQCVRSDMENGHKPYFRRVHQLPGVAVCAKHMTLLTNSDLRVSTLHVDGASRLANAFNDGATIALDLMEPSRMEAIVGVTRKSEEVLMHAAPSVFFNMRVRYRHSLEERGYTYRSGNCRLDELSANIVEHFGESYLRWLGLFRTGQEARDWLVPLICQGQAAAPTIAHVLLQQFFNSTNVNKCRLSGKFTIECPCNALERDAGAFRGDIEWQGDTHGNAKCICGTRFGFHLHGQVSMVDRIWRYGKCYRDYAVRQKEKGRCVQEIAVELGVSTMTVRRFCRSASSESSHQPLSRTASEVLRCRQEWLKAVESCGSLTLARRMARKTYRALLRYDRKWLDGRCTNVASSFLQRVDWPFRDSTYVTILRESAEAIRSENPPRWVSAISILMVSNVPRGTRNQLEKLPKCRALLKEVVETRRQFRERTKRANSVEVRPNDAALSSRMINAGEQ</sequence>
<proteinExistence type="predicted"/>
<feature type="domain" description="Transposon Tn7 transposition protein TnsD C-terminal" evidence="3">
    <location>
        <begin position="224"/>
        <end position="540"/>
    </location>
</feature>
<dbReference type="InterPro" id="IPR032750">
    <property type="entry name" value="TnsD_C"/>
</dbReference>
<keyword evidence="5" id="KW-1185">Reference proteome</keyword>
<dbReference type="Pfam" id="PF15978">
    <property type="entry name" value="TnsD"/>
    <property type="match status" value="1"/>
</dbReference>
<evidence type="ECO:0000256" key="1">
    <source>
        <dbReference type="SAM" id="MobiDB-lite"/>
    </source>
</evidence>
<protein>
    <recommendedName>
        <fullName evidence="6">Transposon Tn7 transposition protein TnsD C-termianl domain-containing protein</fullName>
    </recommendedName>
</protein>
<organism evidence="4 5">
    <name type="scientific">Burkholderia humptydooensis MSMB43</name>
    <dbReference type="NCBI Taxonomy" id="441157"/>
    <lineage>
        <taxon>Bacteria</taxon>
        <taxon>Pseudomonadati</taxon>
        <taxon>Pseudomonadota</taxon>
        <taxon>Betaproteobacteria</taxon>
        <taxon>Burkholderiales</taxon>
        <taxon>Burkholderiaceae</taxon>
        <taxon>Burkholderia</taxon>
        <taxon>pseudomallei group</taxon>
    </lineage>
</organism>
<feature type="region of interest" description="Disordered" evidence="1">
    <location>
        <begin position="554"/>
        <end position="579"/>
    </location>
</feature>
<dbReference type="EMBL" id="JH692063">
    <property type="protein sequence ID" value="EIP87276.1"/>
    <property type="molecule type" value="Genomic_DNA"/>
</dbReference>
<evidence type="ECO:0000313" key="4">
    <source>
        <dbReference type="EMBL" id="EIP87276.1"/>
    </source>
</evidence>